<proteinExistence type="predicted"/>
<dbReference type="AlphaFoldDB" id="A0A2H3CMX9"/>
<accession>A0A2H3CMX9</accession>
<reference evidence="2" key="1">
    <citation type="journal article" date="2017" name="Nat. Ecol. Evol.">
        <title>Genome expansion and lineage-specific genetic innovations in the forest pathogenic fungi Armillaria.</title>
        <authorList>
            <person name="Sipos G."/>
            <person name="Prasanna A.N."/>
            <person name="Walter M.C."/>
            <person name="O'Connor E."/>
            <person name="Balint B."/>
            <person name="Krizsan K."/>
            <person name="Kiss B."/>
            <person name="Hess J."/>
            <person name="Varga T."/>
            <person name="Slot J."/>
            <person name="Riley R."/>
            <person name="Boka B."/>
            <person name="Rigling D."/>
            <person name="Barry K."/>
            <person name="Lee J."/>
            <person name="Mihaltcheva S."/>
            <person name="LaButti K."/>
            <person name="Lipzen A."/>
            <person name="Waldron R."/>
            <person name="Moloney N.M."/>
            <person name="Sperisen C."/>
            <person name="Kredics L."/>
            <person name="Vagvoelgyi C."/>
            <person name="Patrignani A."/>
            <person name="Fitzpatrick D."/>
            <person name="Nagy I."/>
            <person name="Doyle S."/>
            <person name="Anderson J.B."/>
            <person name="Grigoriev I.V."/>
            <person name="Gueldener U."/>
            <person name="Muensterkoetter M."/>
            <person name="Nagy L.G."/>
        </authorList>
    </citation>
    <scope>NUCLEOTIDE SEQUENCE [LARGE SCALE GENOMIC DNA]</scope>
    <source>
        <strain evidence="2">Ar21-2</strain>
    </source>
</reference>
<sequence length="176" mass="19903">GATDIIRVFIVALEFLQEPFWVYAVATRFRWEVEAEFASNRMRGLSLRDEKNQESLQRISTILLVFKFHRKERDDLRKGMEWDAGGGRCGRLTGLVSMNGADVEGVLANGRNTIESWTMFVGDGRVAGDRCLLDGEVSRCGKLAYDRLEVLERARKCLIELLERVGSQAFSLGVLK</sequence>
<protein>
    <submittedName>
        <fullName evidence="1">Uncharacterized protein</fullName>
    </submittedName>
</protein>
<evidence type="ECO:0000313" key="2">
    <source>
        <dbReference type="Proteomes" id="UP000217790"/>
    </source>
</evidence>
<feature type="non-terminal residue" evidence="1">
    <location>
        <position position="1"/>
    </location>
</feature>
<dbReference type="InParanoid" id="A0A2H3CMX9"/>
<dbReference type="OrthoDB" id="10444445at2759"/>
<dbReference type="STRING" id="47427.A0A2H3CMX9"/>
<name>A0A2H3CMX9_ARMGA</name>
<evidence type="ECO:0000313" key="1">
    <source>
        <dbReference type="EMBL" id="PBK84439.1"/>
    </source>
</evidence>
<dbReference type="Proteomes" id="UP000217790">
    <property type="component" value="Unassembled WGS sequence"/>
</dbReference>
<keyword evidence="2" id="KW-1185">Reference proteome</keyword>
<gene>
    <name evidence="1" type="ORF">ARMGADRAFT_1132919</name>
</gene>
<dbReference type="EMBL" id="KZ293698">
    <property type="protein sequence ID" value="PBK84439.1"/>
    <property type="molecule type" value="Genomic_DNA"/>
</dbReference>
<organism evidence="1 2">
    <name type="scientific">Armillaria gallica</name>
    <name type="common">Bulbous honey fungus</name>
    <name type="synonym">Armillaria bulbosa</name>
    <dbReference type="NCBI Taxonomy" id="47427"/>
    <lineage>
        <taxon>Eukaryota</taxon>
        <taxon>Fungi</taxon>
        <taxon>Dikarya</taxon>
        <taxon>Basidiomycota</taxon>
        <taxon>Agaricomycotina</taxon>
        <taxon>Agaricomycetes</taxon>
        <taxon>Agaricomycetidae</taxon>
        <taxon>Agaricales</taxon>
        <taxon>Marasmiineae</taxon>
        <taxon>Physalacriaceae</taxon>
        <taxon>Armillaria</taxon>
    </lineage>
</organism>